<dbReference type="AlphaFoldDB" id="A0A973WQY2"/>
<dbReference type="RefSeq" id="WP_176531442.1">
    <property type="nucleotide sequence ID" value="NZ_CP088022.1"/>
</dbReference>
<reference evidence="2" key="1">
    <citation type="submission" date="2020-06" db="EMBL/GenBank/DDBJ databases">
        <title>Whole Genome Sequence of Bradyrhizobium sp. Strain 66S1MB.</title>
        <authorList>
            <person name="Bromfield E."/>
            <person name="Cloutier S."/>
        </authorList>
    </citation>
    <scope>NUCLEOTIDE SEQUENCE</scope>
    <source>
        <strain evidence="2">66S1MB</strain>
    </source>
</reference>
<dbReference type="InterPro" id="IPR010775">
    <property type="entry name" value="DUF1365"/>
</dbReference>
<evidence type="ECO:0000256" key="1">
    <source>
        <dbReference type="SAM" id="MobiDB-lite"/>
    </source>
</evidence>
<organism evidence="2">
    <name type="scientific">Bradyrhizobium quebecense</name>
    <dbReference type="NCBI Taxonomy" id="2748629"/>
    <lineage>
        <taxon>Bacteria</taxon>
        <taxon>Pseudomonadati</taxon>
        <taxon>Pseudomonadota</taxon>
        <taxon>Alphaproteobacteria</taxon>
        <taxon>Hyphomicrobiales</taxon>
        <taxon>Nitrobacteraceae</taxon>
        <taxon>Bradyrhizobium</taxon>
    </lineage>
</organism>
<dbReference type="Pfam" id="PF07103">
    <property type="entry name" value="DUF1365"/>
    <property type="match status" value="1"/>
</dbReference>
<dbReference type="PANTHER" id="PTHR33973">
    <property type="entry name" value="OS07G0153300 PROTEIN"/>
    <property type="match status" value="1"/>
</dbReference>
<comment type="caution">
    <text evidence="2">The sequence shown here is derived from an EMBL/GenBank/DDBJ whole genome shotgun (WGS) entry which is preliminary data.</text>
</comment>
<accession>A0A973WQY2</accession>
<dbReference type="PANTHER" id="PTHR33973:SF4">
    <property type="entry name" value="OS07G0153300 PROTEIN"/>
    <property type="match status" value="1"/>
</dbReference>
<evidence type="ECO:0000313" key="2">
    <source>
        <dbReference type="EMBL" id="NVL07826.1"/>
    </source>
</evidence>
<proteinExistence type="predicted"/>
<dbReference type="EMBL" id="JABWSX010000001">
    <property type="protein sequence ID" value="NVL07826.1"/>
    <property type="molecule type" value="Genomic_DNA"/>
</dbReference>
<gene>
    <name evidence="2" type="ORF">HU230_19175</name>
</gene>
<protein>
    <submittedName>
        <fullName evidence="2">DUF1365 family protein</fullName>
    </submittedName>
</protein>
<name>A0A973WQY2_9BRAD</name>
<feature type="region of interest" description="Disordered" evidence="1">
    <location>
        <begin position="245"/>
        <end position="267"/>
    </location>
</feature>
<sequence>MMLRSCLYRGSVMHRRLRPTTHRFRYRTFWLLLDLDEIPLLASRLRLFSRNRFNLFALHDADHGDGSATPLRLQAERCLMQAGIDIAGGPIRLFCMPRTLGYSFNPLSIYFCHRHDGQLAAIIYQVHNTFGERHAYVASVAAGAGTIRHDCGKAFYVSPFMDMDVSYHFRLNQPGEHFALGISASESGETVLGACLTASRHELGDLALLHNFIAVPLVTVKVILAIHWEALRLWSKGLRLRRRPQRSPHGITSVPTSPQQRIDSHAL</sequence>